<feature type="domain" description="Phage neck terminator protein gp12-like" evidence="1">
    <location>
        <begin position="21"/>
        <end position="167"/>
    </location>
</feature>
<dbReference type="InterPro" id="IPR057087">
    <property type="entry name" value="Gp12-like"/>
</dbReference>
<dbReference type="RefSeq" id="WP_307222344.1">
    <property type="nucleotide sequence ID" value="NZ_CP116940.1"/>
</dbReference>
<evidence type="ECO:0000313" key="3">
    <source>
        <dbReference type="Proteomes" id="UP001239167"/>
    </source>
</evidence>
<proteinExistence type="predicted"/>
<protein>
    <recommendedName>
        <fullName evidence="1">Phage neck terminator protein gp12-like domain-containing protein</fullName>
    </recommendedName>
</protein>
<gene>
    <name evidence="2" type="ORF">J2S01_000165</name>
</gene>
<evidence type="ECO:0000259" key="1">
    <source>
        <dbReference type="Pfam" id="PF23961"/>
    </source>
</evidence>
<sequence>MNYNDLQKVFWQVAADSTSSLIANPDKFIRWKYPVDGQPDWKITDNIIFLNTSEQNDDYGKQINSEFKTENSTVMRYMARTRVWQVLFTVYGPNSYDIANSIKNGVFTQKIHDNLSKNSVFLVPNLPVCVQSNEMFAGQWWQRWDLALTFNELYELQPDDVGHIESITLSLQANRR</sequence>
<dbReference type="Pfam" id="PF23961">
    <property type="entry name" value="Phage_tail_terminator_9"/>
    <property type="match status" value="1"/>
</dbReference>
<accession>A0ABT9Y3S9</accession>
<dbReference type="EMBL" id="JAUSUE010000001">
    <property type="protein sequence ID" value="MDQ0202480.1"/>
    <property type="molecule type" value="Genomic_DNA"/>
</dbReference>
<keyword evidence="3" id="KW-1185">Reference proteome</keyword>
<dbReference type="NCBIfam" id="NF047498">
    <property type="entry name" value="LIC_12616_fam"/>
    <property type="match status" value="1"/>
</dbReference>
<name>A0ABT9Y3S9_9FIRM</name>
<comment type="caution">
    <text evidence="2">The sequence shown here is derived from an EMBL/GenBank/DDBJ whole genome shotgun (WGS) entry which is preliminary data.</text>
</comment>
<dbReference type="Proteomes" id="UP001239167">
    <property type="component" value="Unassembled WGS sequence"/>
</dbReference>
<evidence type="ECO:0000313" key="2">
    <source>
        <dbReference type="EMBL" id="MDQ0202480.1"/>
    </source>
</evidence>
<reference evidence="2 3" key="1">
    <citation type="submission" date="2023-07" db="EMBL/GenBank/DDBJ databases">
        <title>Genomic Encyclopedia of Type Strains, Phase IV (KMG-IV): sequencing the most valuable type-strain genomes for metagenomic binning, comparative biology and taxonomic classification.</title>
        <authorList>
            <person name="Goeker M."/>
        </authorList>
    </citation>
    <scope>NUCLEOTIDE SEQUENCE [LARGE SCALE GENOMIC DNA]</scope>
    <source>
        <strain evidence="2 3">DSM 16980</strain>
    </source>
</reference>
<organism evidence="2 3">
    <name type="scientific">Pectinatus haikarae</name>
    <dbReference type="NCBI Taxonomy" id="349096"/>
    <lineage>
        <taxon>Bacteria</taxon>
        <taxon>Bacillati</taxon>
        <taxon>Bacillota</taxon>
        <taxon>Negativicutes</taxon>
        <taxon>Selenomonadales</taxon>
        <taxon>Selenomonadaceae</taxon>
        <taxon>Pectinatus</taxon>
    </lineage>
</organism>